<feature type="domain" description="Reverse transcriptase Ty1/copia-type" evidence="1">
    <location>
        <begin position="150"/>
        <end position="193"/>
    </location>
</feature>
<dbReference type="PANTHER" id="PTHR11439:SF495">
    <property type="entry name" value="REVERSE TRANSCRIPTASE, RNA-DEPENDENT DNA POLYMERASE-RELATED"/>
    <property type="match status" value="1"/>
</dbReference>
<dbReference type="InterPro" id="IPR013103">
    <property type="entry name" value="RVT_2"/>
</dbReference>
<comment type="caution">
    <text evidence="2">The sequence shown here is derived from an EMBL/GenBank/DDBJ whole genome shotgun (WGS) entry which is preliminary data.</text>
</comment>
<feature type="domain" description="Reverse transcriptase Ty1/copia-type" evidence="1">
    <location>
        <begin position="215"/>
        <end position="275"/>
    </location>
</feature>
<evidence type="ECO:0000313" key="2">
    <source>
        <dbReference type="EMBL" id="GFA00523.1"/>
    </source>
</evidence>
<sequence length="474" mass="54189">MERRLMQFQDKIVKVQIKNDNSTNNVNAASTNRVNAVSVNLSNELPFDLEMPDLEYISTFTFSNKDENDGAEVDLTNLDTSILVSPTPTIRVHKDYPIDHVIGDVQYAIQTRNMSKDFRGTCVCYNYSSNKKPYRPSKLFVCLLLITKRTQKGTKWVFRNKKDERGIVIRNKARLVAQGHTQEEEIDYGEVFALMDVKSAFLYGKIKEKKDLCIEFEKMMHEKFQMSSMGELTFFLGLQVKQKQDGIFFGEDKYVAEILRKYGFSKVKNASTPIETQKPLLKDEDGEEVDVYMYKSMIGSLMYLTSSRPDIMFAVCACARYQVNPKVSNLYAVKRIFRYLKGQPKFGLWYLKDSSFDLVAYTDSSYVKASLDKKSTIKGCQLLGCRLISWQCKKQSVVANSITKAKYVTASSCCEQLKVNAARHKLTTAVDVNTVEVKAKTINGETQLQALVDRKKVILTESTIRRDLQLEDVK</sequence>
<dbReference type="PANTHER" id="PTHR11439">
    <property type="entry name" value="GAG-POL-RELATED RETROTRANSPOSON"/>
    <property type="match status" value="1"/>
</dbReference>
<feature type="non-terminal residue" evidence="2">
    <location>
        <position position="474"/>
    </location>
</feature>
<proteinExistence type="predicted"/>
<organism evidence="2">
    <name type="scientific">Tanacetum cinerariifolium</name>
    <name type="common">Dalmatian daisy</name>
    <name type="synonym">Chrysanthemum cinerariifolium</name>
    <dbReference type="NCBI Taxonomy" id="118510"/>
    <lineage>
        <taxon>Eukaryota</taxon>
        <taxon>Viridiplantae</taxon>
        <taxon>Streptophyta</taxon>
        <taxon>Embryophyta</taxon>
        <taxon>Tracheophyta</taxon>
        <taxon>Spermatophyta</taxon>
        <taxon>Magnoliopsida</taxon>
        <taxon>eudicotyledons</taxon>
        <taxon>Gunneridae</taxon>
        <taxon>Pentapetalae</taxon>
        <taxon>asterids</taxon>
        <taxon>campanulids</taxon>
        <taxon>Asterales</taxon>
        <taxon>Asteraceae</taxon>
        <taxon>Asteroideae</taxon>
        <taxon>Anthemideae</taxon>
        <taxon>Anthemidinae</taxon>
        <taxon>Tanacetum</taxon>
    </lineage>
</organism>
<reference evidence="2" key="1">
    <citation type="journal article" date="2019" name="Sci. Rep.">
        <title>Draft genome of Tanacetum cinerariifolium, the natural source of mosquito coil.</title>
        <authorList>
            <person name="Yamashiro T."/>
            <person name="Shiraishi A."/>
            <person name="Satake H."/>
            <person name="Nakayama K."/>
        </authorList>
    </citation>
    <scope>NUCLEOTIDE SEQUENCE</scope>
</reference>
<protein>
    <submittedName>
        <fullName evidence="2">Putative ribonuclease H-like domain-containing protein</fullName>
    </submittedName>
</protein>
<accession>A0A699IZZ1</accession>
<gene>
    <name evidence="2" type="ORF">Tci_572495</name>
</gene>
<dbReference type="EMBL" id="BKCJ010354471">
    <property type="protein sequence ID" value="GFA00523.1"/>
    <property type="molecule type" value="Genomic_DNA"/>
</dbReference>
<dbReference type="AlphaFoldDB" id="A0A699IZZ1"/>
<name>A0A699IZZ1_TANCI</name>
<dbReference type="Pfam" id="PF07727">
    <property type="entry name" value="RVT_2"/>
    <property type="match status" value="2"/>
</dbReference>
<evidence type="ECO:0000259" key="1">
    <source>
        <dbReference type="Pfam" id="PF07727"/>
    </source>
</evidence>